<feature type="region of interest" description="Disordered" evidence="2">
    <location>
        <begin position="1"/>
        <end position="33"/>
    </location>
</feature>
<proteinExistence type="predicted"/>
<dbReference type="Proteomes" id="UP001157974">
    <property type="component" value="Unassembled WGS sequence"/>
</dbReference>
<keyword evidence="4" id="KW-1185">Reference proteome</keyword>
<dbReference type="AlphaFoldDB" id="A0AAV8UYA7"/>
<evidence type="ECO:0000313" key="4">
    <source>
        <dbReference type="Proteomes" id="UP001157974"/>
    </source>
</evidence>
<organism evidence="3 4">
    <name type="scientific">Rhodosorus marinus</name>
    <dbReference type="NCBI Taxonomy" id="101924"/>
    <lineage>
        <taxon>Eukaryota</taxon>
        <taxon>Rhodophyta</taxon>
        <taxon>Stylonematophyceae</taxon>
        <taxon>Stylonematales</taxon>
        <taxon>Stylonemataceae</taxon>
        <taxon>Rhodosorus</taxon>
    </lineage>
</organism>
<evidence type="ECO:0000256" key="2">
    <source>
        <dbReference type="SAM" id="MobiDB-lite"/>
    </source>
</evidence>
<name>A0AAV8UYA7_9RHOD</name>
<sequence>MARVLPVQGLKKKRGQRRERRELLSGTKSRQRNCSKMNLLEEEERLEMLTASIRDLKYKASQLEEENSRLLECLLLIQRGMDLRAERDGEIEKAGFPESSLDNASNLSKCELASSISSLSVENVSSSVDCQAPV</sequence>
<accession>A0AAV8UYA7</accession>
<feature type="coiled-coil region" evidence="1">
    <location>
        <begin position="39"/>
        <end position="73"/>
    </location>
</feature>
<evidence type="ECO:0000313" key="3">
    <source>
        <dbReference type="EMBL" id="KAJ8907484.1"/>
    </source>
</evidence>
<dbReference type="EMBL" id="JAMWBK010000002">
    <property type="protein sequence ID" value="KAJ8907484.1"/>
    <property type="molecule type" value="Genomic_DNA"/>
</dbReference>
<comment type="caution">
    <text evidence="3">The sequence shown here is derived from an EMBL/GenBank/DDBJ whole genome shotgun (WGS) entry which is preliminary data.</text>
</comment>
<keyword evidence="1" id="KW-0175">Coiled coil</keyword>
<reference evidence="3 4" key="1">
    <citation type="journal article" date="2023" name="Nat. Commun.">
        <title>Origin of minicircular mitochondrial genomes in red algae.</title>
        <authorList>
            <person name="Lee Y."/>
            <person name="Cho C.H."/>
            <person name="Lee Y.M."/>
            <person name="Park S.I."/>
            <person name="Yang J.H."/>
            <person name="West J.A."/>
            <person name="Bhattacharya D."/>
            <person name="Yoon H.S."/>
        </authorList>
    </citation>
    <scope>NUCLEOTIDE SEQUENCE [LARGE SCALE GENOMIC DNA]</scope>
    <source>
        <strain evidence="3 4">CCMP1338</strain>
        <tissue evidence="3">Whole cell</tissue>
    </source>
</reference>
<evidence type="ECO:0008006" key="5">
    <source>
        <dbReference type="Google" id="ProtNLM"/>
    </source>
</evidence>
<gene>
    <name evidence="3" type="ORF">NDN08_007595</name>
</gene>
<evidence type="ECO:0000256" key="1">
    <source>
        <dbReference type="SAM" id="Coils"/>
    </source>
</evidence>
<protein>
    <recommendedName>
        <fullName evidence="5">BZIP domain-containing protein</fullName>
    </recommendedName>
</protein>